<comment type="caution">
    <text evidence="2">The sequence shown here is derived from an EMBL/GenBank/DDBJ whole genome shotgun (WGS) entry which is preliminary data.</text>
</comment>
<keyword evidence="3" id="KW-1185">Reference proteome</keyword>
<dbReference type="Pfam" id="PF04266">
    <property type="entry name" value="ASCH"/>
    <property type="match status" value="1"/>
</dbReference>
<feature type="domain" description="ASCH" evidence="1">
    <location>
        <begin position="15"/>
        <end position="92"/>
    </location>
</feature>
<evidence type="ECO:0000313" key="2">
    <source>
        <dbReference type="EMBL" id="MDQ1209673.1"/>
    </source>
</evidence>
<accession>A0ABU0UYP4</accession>
<dbReference type="EMBL" id="JAUTBK010000002">
    <property type="protein sequence ID" value="MDQ1209673.1"/>
    <property type="molecule type" value="Genomic_DNA"/>
</dbReference>
<dbReference type="Gene3D" id="2.30.130.30">
    <property type="entry name" value="Hypothetical protein"/>
    <property type="match status" value="1"/>
</dbReference>
<sequence>MSKTTKIMLKDAWALSIVAPSGTRIAQGLKTLEVRSWRPDVLPIRDLLIIENDHFSTQHHATEWGRAVAWIDIESVHPWQAHEVEAACASAWSEGYFAWVISHVRPLNETFRVLAKRKLYKLDMAHDVKL</sequence>
<dbReference type="SUPFAM" id="SSF88697">
    <property type="entry name" value="PUA domain-like"/>
    <property type="match status" value="1"/>
</dbReference>
<evidence type="ECO:0000313" key="3">
    <source>
        <dbReference type="Proteomes" id="UP001233360"/>
    </source>
</evidence>
<gene>
    <name evidence="2" type="ORF">QE380_002596</name>
</gene>
<name>A0ABU0UYP4_ACIBI</name>
<dbReference type="InterPro" id="IPR007374">
    <property type="entry name" value="ASCH_domain"/>
</dbReference>
<dbReference type="Proteomes" id="UP001233360">
    <property type="component" value="Unassembled WGS sequence"/>
</dbReference>
<dbReference type="InterPro" id="IPR015947">
    <property type="entry name" value="PUA-like_sf"/>
</dbReference>
<organism evidence="2 3">
    <name type="scientific">Acinetobacter baylyi</name>
    <dbReference type="NCBI Taxonomy" id="202950"/>
    <lineage>
        <taxon>Bacteria</taxon>
        <taxon>Pseudomonadati</taxon>
        <taxon>Pseudomonadota</taxon>
        <taxon>Gammaproteobacteria</taxon>
        <taxon>Moraxellales</taxon>
        <taxon>Moraxellaceae</taxon>
        <taxon>Acinetobacter</taxon>
    </lineage>
</organism>
<proteinExistence type="predicted"/>
<protein>
    <recommendedName>
        <fullName evidence="1">ASCH domain-containing protein</fullName>
    </recommendedName>
</protein>
<evidence type="ECO:0000259" key="1">
    <source>
        <dbReference type="Pfam" id="PF04266"/>
    </source>
</evidence>
<reference evidence="2 3" key="1">
    <citation type="submission" date="2023-07" db="EMBL/GenBank/DDBJ databases">
        <title>Functional and genomic diversity of the sorghum phyllosphere microbiome.</title>
        <authorList>
            <person name="Shade A."/>
        </authorList>
    </citation>
    <scope>NUCLEOTIDE SEQUENCE [LARGE SCALE GENOMIC DNA]</scope>
    <source>
        <strain evidence="2 3">SORGH_AS_0887</strain>
    </source>
</reference>